<dbReference type="RefSeq" id="WP_132577225.1">
    <property type="nucleotide sequence ID" value="NZ_JBHLWF010000007.1"/>
</dbReference>
<keyword evidence="1" id="KW-0645">Protease</keyword>
<accession>A0A4S3KZQ9</accession>
<feature type="domain" description="P/Homo B" evidence="6">
    <location>
        <begin position="761"/>
        <end position="916"/>
    </location>
</feature>
<protein>
    <submittedName>
        <fullName evidence="7">Putative repeat protein (TIGR01451 family)</fullName>
    </submittedName>
</protein>
<feature type="region of interest" description="Disordered" evidence="3">
    <location>
        <begin position="77"/>
        <end position="107"/>
    </location>
</feature>
<dbReference type="OrthoDB" id="9813435at2"/>
<dbReference type="GO" id="GO:0004252">
    <property type="term" value="F:serine-type endopeptidase activity"/>
    <property type="evidence" value="ECO:0007669"/>
    <property type="project" value="InterPro"/>
</dbReference>
<sequence length="1233" mass="128074">MAYSNPPRARWACGLLCGSLTALAAAAAPAAHVHAAGVPTNVTGTEIRTYVGGEGSDPVWPTVFNGDVRQLPTPRAWEPGDSIREIPKGQPGQQTPSKKPLSDAPHVDPLLDLQRNAEPSRNQRVFGTPDLNFAGGGFSGVNPPDTVGVVGPNHYLQAINGSSGTQVRIYDKNTGEQVANFMMQSLGSAQCASGLGDPITLYDQFADRWLISEFSNSGNRMCVYVSQSNDPVSGGWYAYNFQAPSFPDYPKYGVWPTAYFVGTNESTLGLYAFDRVKMLAGQPATFIRLSTTKLSGFGFQMIQPADADGAQQPPTGAPGIFARHRDTEAHGPTGFLSEDFLELFFFQPDFTTPANSTLTGPVQISIAEIDSDLCGLSSFNCFPQPGTSTALDPLREVVMHRLQYRNFGTHEALIGTLVTDVGTNHGGKRWFELRRTGGLAGSWALHQEGTYAPDALNRFMGSISMDRTGNIALGYGTNNGTAPNYPSLRYTGRLAGDPLGTMPQGENTIATGAASNSSNRFGDYSSMNVDPVDDCTFWYTHQYNPTNGQWQTRIASFKFDACLGDGFGVSAAPSNHAICAPDTLDPINVTVTAFNAFSDPVTLALQGEPAGVTGNFTVNPVVPTGNSVANISVGAGTPAGNHTFQIVGTSGALPPSSADINLSVATAAPAATTLTTPADAATGVSAGSTTFAWSAVADAIDYTLEIADSASFSNIVFTTTVATNTATVSAGLDSGTAYYWRVRANNACGSGTNSAVFMFTTSTELCSIVNAAIPDSSPAGLNNALTVSDTGTVDDLRVKLDISHTWVGDVKVTLTKGSTTIDLYNRPGVPASAYGCSGGDITTTLSDAATLSVQTDCQNATPAFPAAEYRPAQPLSAFNGQSLAGTWTLNVSDNAGGDTGTLNSWCLLPGEGSGPAGTADLALVVTDMPDPATIGGDLSLLATVANFGPDTATGVSVEFELPPELTYVSSNIVNSHRDEGDAPRGSAWNCSAAGSTVTCDLSGSLPSVSMAPGLELITAVSGAASAGTISTTATVSGDQIDPDSSNDSVTITTELEGKTDFIFANGFECAAGLPDCATVDPDIVDSGPVNLVVGPGQDMMLNLVTGFFGPYAANSGADFNIYPGTAGVMYFYVFADEVADQSSVADGPSSGQVAVLASGTEIGPSSPLTSSGQANTQNWIGGATGYVGLYFRNESTGQFNYGYVELQTTGPNGFPATITRYVYNSAGNPITIP</sequence>
<dbReference type="InterPro" id="IPR002884">
    <property type="entry name" value="P_dom"/>
</dbReference>
<dbReference type="GO" id="GO:0006508">
    <property type="term" value="P:proteolysis"/>
    <property type="evidence" value="ECO:0007669"/>
    <property type="project" value="UniProtKB-KW"/>
</dbReference>
<keyword evidence="4" id="KW-0732">Signal</keyword>
<dbReference type="SUPFAM" id="SSF49785">
    <property type="entry name" value="Galactose-binding domain-like"/>
    <property type="match status" value="1"/>
</dbReference>
<keyword evidence="8" id="KW-1185">Reference proteome</keyword>
<dbReference type="Gene3D" id="2.60.40.10">
    <property type="entry name" value="Immunoglobulins"/>
    <property type="match status" value="1"/>
</dbReference>
<organism evidence="7 8">
    <name type="scientific">Pseudofulvimonas gallinarii</name>
    <dbReference type="NCBI Taxonomy" id="634155"/>
    <lineage>
        <taxon>Bacteria</taxon>
        <taxon>Pseudomonadati</taxon>
        <taxon>Pseudomonadota</taxon>
        <taxon>Gammaproteobacteria</taxon>
        <taxon>Lysobacterales</taxon>
        <taxon>Rhodanobacteraceae</taxon>
        <taxon>Pseudofulvimonas</taxon>
    </lineage>
</organism>
<dbReference type="Proteomes" id="UP000294599">
    <property type="component" value="Unassembled WGS sequence"/>
</dbReference>
<dbReference type="InterPro" id="IPR003961">
    <property type="entry name" value="FN3_dom"/>
</dbReference>
<dbReference type="Pfam" id="PF01483">
    <property type="entry name" value="P_proprotein"/>
    <property type="match status" value="1"/>
</dbReference>
<evidence type="ECO:0000259" key="5">
    <source>
        <dbReference type="PROSITE" id="PS50853"/>
    </source>
</evidence>
<dbReference type="Gene3D" id="2.60.120.260">
    <property type="entry name" value="Galactose-binding domain-like"/>
    <property type="match status" value="1"/>
</dbReference>
<evidence type="ECO:0000256" key="4">
    <source>
        <dbReference type="SAM" id="SignalP"/>
    </source>
</evidence>
<dbReference type="SUPFAM" id="SSF49265">
    <property type="entry name" value="Fibronectin type III"/>
    <property type="match status" value="1"/>
</dbReference>
<feature type="signal peptide" evidence="4">
    <location>
        <begin position="1"/>
        <end position="24"/>
    </location>
</feature>
<reference evidence="7 8" key="1">
    <citation type="submission" date="2019-03" db="EMBL/GenBank/DDBJ databases">
        <title>Genomic Encyclopedia of Type Strains, Phase IV (KMG-IV): sequencing the most valuable type-strain genomes for metagenomic binning, comparative biology and taxonomic classification.</title>
        <authorList>
            <person name="Goeker M."/>
        </authorList>
    </citation>
    <scope>NUCLEOTIDE SEQUENCE [LARGE SCALE GENOMIC DNA]</scope>
    <source>
        <strain evidence="7 8">DSM 21944</strain>
    </source>
</reference>
<evidence type="ECO:0000259" key="6">
    <source>
        <dbReference type="PROSITE" id="PS51829"/>
    </source>
</evidence>
<evidence type="ECO:0000313" key="7">
    <source>
        <dbReference type="EMBL" id="TCT00286.1"/>
    </source>
</evidence>
<feature type="chain" id="PRO_5030100337" evidence="4">
    <location>
        <begin position="25"/>
        <end position="1233"/>
    </location>
</feature>
<evidence type="ECO:0000256" key="2">
    <source>
        <dbReference type="ARBA" id="ARBA00022801"/>
    </source>
</evidence>
<keyword evidence="2" id="KW-0378">Hydrolase</keyword>
<dbReference type="PROSITE" id="PS51829">
    <property type="entry name" value="P_HOMO_B"/>
    <property type="match status" value="1"/>
</dbReference>
<dbReference type="InterPro" id="IPR008979">
    <property type="entry name" value="Galactose-bd-like_sf"/>
</dbReference>
<gene>
    <name evidence="7" type="ORF">EDC25_10354</name>
</gene>
<comment type="caution">
    <text evidence="7">The sequence shown here is derived from an EMBL/GenBank/DDBJ whole genome shotgun (WGS) entry which is preliminary data.</text>
</comment>
<name>A0A4S3KZQ9_9GAMM</name>
<evidence type="ECO:0000256" key="1">
    <source>
        <dbReference type="ARBA" id="ARBA00022670"/>
    </source>
</evidence>
<dbReference type="EMBL" id="SMAF01000003">
    <property type="protein sequence ID" value="TCT00286.1"/>
    <property type="molecule type" value="Genomic_DNA"/>
</dbReference>
<proteinExistence type="predicted"/>
<dbReference type="InterPro" id="IPR036116">
    <property type="entry name" value="FN3_sf"/>
</dbReference>
<dbReference type="InterPro" id="IPR013783">
    <property type="entry name" value="Ig-like_fold"/>
</dbReference>
<evidence type="ECO:0000256" key="3">
    <source>
        <dbReference type="SAM" id="MobiDB-lite"/>
    </source>
</evidence>
<dbReference type="AlphaFoldDB" id="A0A4S3KZQ9"/>
<dbReference type="Pfam" id="PF01345">
    <property type="entry name" value="DUF11"/>
    <property type="match status" value="1"/>
</dbReference>
<dbReference type="InterPro" id="IPR001434">
    <property type="entry name" value="OmcB-like_DUF11"/>
</dbReference>
<evidence type="ECO:0000313" key="8">
    <source>
        <dbReference type="Proteomes" id="UP000294599"/>
    </source>
</evidence>
<feature type="domain" description="Fibronectin type-III" evidence="5">
    <location>
        <begin position="673"/>
        <end position="764"/>
    </location>
</feature>
<dbReference type="PROSITE" id="PS50853">
    <property type="entry name" value="FN3"/>
    <property type="match status" value="1"/>
</dbReference>